<feature type="region of interest" description="Disordered" evidence="1">
    <location>
        <begin position="42"/>
        <end position="68"/>
    </location>
</feature>
<comment type="caution">
    <text evidence="4">The sequence shown here is derived from an EMBL/GenBank/DDBJ whole genome shotgun (WGS) entry which is preliminary data.</text>
</comment>
<dbReference type="Proteomes" id="UP000193738">
    <property type="component" value="Unassembled WGS sequence"/>
</dbReference>
<dbReference type="PANTHER" id="PTHR36933">
    <property type="entry name" value="SLL0788 PROTEIN"/>
    <property type="match status" value="1"/>
</dbReference>
<gene>
    <name evidence="4" type="ORF">AWC07_13430</name>
</gene>
<organism evidence="4 5">
    <name type="scientific">Mycobacterium gastri</name>
    <dbReference type="NCBI Taxonomy" id="1777"/>
    <lineage>
        <taxon>Bacteria</taxon>
        <taxon>Bacillati</taxon>
        <taxon>Actinomycetota</taxon>
        <taxon>Actinomycetes</taxon>
        <taxon>Mycobacteriales</taxon>
        <taxon>Mycobacteriaceae</taxon>
        <taxon>Mycobacterium</taxon>
    </lineage>
</organism>
<accession>A0A1X1V8V5</accession>
<feature type="chain" id="PRO_5010872805" evidence="2">
    <location>
        <begin position="28"/>
        <end position="225"/>
    </location>
</feature>
<dbReference type="InterPro" id="IPR005183">
    <property type="entry name" value="DUF305_CopM-like"/>
</dbReference>
<sequence length="225" mass="24187">MKHVLKFQLRKGLSVIKRRLLPMTAFAGTALLILTACGNSDTQARSSTTAAPSSVSSSPASSGSHNDEDVTFAQNMVGHHQQAIQMSDIILAKQGIDPRVIDLANQIKAAQSPEIQQMQAWLSQWGQPTMPSSMAPATSMPGMPGHSGTPGMMSEQDMEALRNAQGLDASKLFLTQMIQHHQGAITMAQHEIHSGQYSPAITLAQSVVTNQQQEINTMQTILSSL</sequence>
<evidence type="ECO:0000313" key="5">
    <source>
        <dbReference type="Proteomes" id="UP000193738"/>
    </source>
</evidence>
<reference evidence="4 5" key="1">
    <citation type="submission" date="2016-01" db="EMBL/GenBank/DDBJ databases">
        <title>The new phylogeny of the genus Mycobacterium.</title>
        <authorList>
            <person name="Tarcisio F."/>
            <person name="Conor M."/>
            <person name="Antonella G."/>
            <person name="Elisabetta G."/>
            <person name="Giulia F.S."/>
            <person name="Sara T."/>
            <person name="Anna F."/>
            <person name="Clotilde B."/>
            <person name="Roberto B."/>
            <person name="Veronica D.S."/>
            <person name="Fabio R."/>
            <person name="Monica P."/>
            <person name="Olivier J."/>
            <person name="Enrico T."/>
            <person name="Nicola S."/>
        </authorList>
    </citation>
    <scope>NUCLEOTIDE SEQUENCE [LARGE SCALE GENOMIC DNA]</scope>
    <source>
        <strain evidence="4 5">DSM 43505</strain>
    </source>
</reference>
<evidence type="ECO:0000256" key="2">
    <source>
        <dbReference type="SAM" id="SignalP"/>
    </source>
</evidence>
<dbReference type="InterPro" id="IPR012347">
    <property type="entry name" value="Ferritin-like"/>
</dbReference>
<dbReference type="PANTHER" id="PTHR36933:SF1">
    <property type="entry name" value="SLL0788 PROTEIN"/>
    <property type="match status" value="1"/>
</dbReference>
<dbReference type="EMBL" id="LQOX01000123">
    <property type="protein sequence ID" value="ORV65507.1"/>
    <property type="molecule type" value="Genomic_DNA"/>
</dbReference>
<dbReference type="Pfam" id="PF03713">
    <property type="entry name" value="DUF305"/>
    <property type="match status" value="1"/>
</dbReference>
<keyword evidence="2" id="KW-0732">Signal</keyword>
<protein>
    <submittedName>
        <fullName evidence="4">DUF305 domain-containing protein</fullName>
    </submittedName>
</protein>
<evidence type="ECO:0000259" key="3">
    <source>
        <dbReference type="Pfam" id="PF03713"/>
    </source>
</evidence>
<evidence type="ECO:0000256" key="1">
    <source>
        <dbReference type="SAM" id="MobiDB-lite"/>
    </source>
</evidence>
<evidence type="ECO:0000313" key="4">
    <source>
        <dbReference type="EMBL" id="ORV65507.1"/>
    </source>
</evidence>
<dbReference type="Gene3D" id="1.20.1260.10">
    <property type="match status" value="1"/>
</dbReference>
<proteinExistence type="predicted"/>
<feature type="domain" description="DUF305" evidence="3">
    <location>
        <begin position="69"/>
        <end position="222"/>
    </location>
</feature>
<feature type="compositionally biased region" description="Low complexity" evidence="1">
    <location>
        <begin position="46"/>
        <end position="64"/>
    </location>
</feature>
<feature type="signal peptide" evidence="2">
    <location>
        <begin position="1"/>
        <end position="27"/>
    </location>
</feature>
<keyword evidence="5" id="KW-1185">Reference proteome</keyword>
<dbReference type="RefSeq" id="WP_051507884.1">
    <property type="nucleotide sequence ID" value="NZ_LQOX01000123.1"/>
</dbReference>
<name>A0A1X1V8V5_MYCGS</name>
<dbReference type="AlphaFoldDB" id="A0A1X1V8V5"/>